<comment type="caution">
    <text evidence="9">The sequence shown here is derived from an EMBL/GenBank/DDBJ whole genome shotgun (WGS) entry which is preliminary data.</text>
</comment>
<dbReference type="Proteomes" id="UP000735302">
    <property type="component" value="Unassembled WGS sequence"/>
</dbReference>
<evidence type="ECO:0000313" key="10">
    <source>
        <dbReference type="Proteomes" id="UP000735302"/>
    </source>
</evidence>
<keyword evidence="10" id="KW-1185">Reference proteome</keyword>
<evidence type="ECO:0000256" key="5">
    <source>
        <dbReference type="SAM" id="MobiDB-lite"/>
    </source>
</evidence>
<feature type="transmembrane region" description="Helical" evidence="6">
    <location>
        <begin position="528"/>
        <end position="551"/>
    </location>
</feature>
<dbReference type="GO" id="GO:0004930">
    <property type="term" value="F:G protein-coupled receptor activity"/>
    <property type="evidence" value="ECO:0007669"/>
    <property type="project" value="InterPro"/>
</dbReference>
<evidence type="ECO:0000256" key="2">
    <source>
        <dbReference type="ARBA" id="ARBA00022692"/>
    </source>
</evidence>
<dbReference type="InterPro" id="IPR052954">
    <property type="entry name" value="GPCR-Ligand_Int"/>
</dbReference>
<feature type="transmembrane region" description="Helical" evidence="6">
    <location>
        <begin position="355"/>
        <end position="377"/>
    </location>
</feature>
<proteinExistence type="predicted"/>
<dbReference type="SUPFAM" id="SSF81321">
    <property type="entry name" value="Family A G protein-coupled receptor-like"/>
    <property type="match status" value="1"/>
</dbReference>
<dbReference type="InterPro" id="IPR000276">
    <property type="entry name" value="GPCR_Rhodpsn"/>
</dbReference>
<dbReference type="EMBL" id="BLXT01004093">
    <property type="protein sequence ID" value="GFO09451.1"/>
    <property type="molecule type" value="Genomic_DNA"/>
</dbReference>
<evidence type="ECO:0000256" key="1">
    <source>
        <dbReference type="ARBA" id="ARBA00004370"/>
    </source>
</evidence>
<comment type="subcellular location">
    <subcellularLocation>
        <location evidence="1">Membrane</location>
    </subcellularLocation>
</comment>
<evidence type="ECO:0000259" key="8">
    <source>
        <dbReference type="PROSITE" id="PS50262"/>
    </source>
</evidence>
<keyword evidence="2 6" id="KW-0812">Transmembrane</keyword>
<feature type="chain" id="PRO_5043629592" evidence="7">
    <location>
        <begin position="26"/>
        <end position="621"/>
    </location>
</feature>
<gene>
    <name evidence="9" type="ORF">PoB_003595600</name>
</gene>
<feature type="signal peptide" evidence="7">
    <location>
        <begin position="1"/>
        <end position="25"/>
    </location>
</feature>
<keyword evidence="4 6" id="KW-0472">Membrane</keyword>
<dbReference type="Gene3D" id="1.20.1070.10">
    <property type="entry name" value="Rhodopsin 7-helix transmembrane proteins"/>
    <property type="match status" value="1"/>
</dbReference>
<feature type="region of interest" description="Disordered" evidence="5">
    <location>
        <begin position="591"/>
        <end position="621"/>
    </location>
</feature>
<dbReference type="InterPro" id="IPR017452">
    <property type="entry name" value="GPCR_Rhodpsn_7TM"/>
</dbReference>
<protein>
    <submittedName>
        <fullName evidence="9">FMRFamide receptor</fullName>
    </submittedName>
</protein>
<feature type="transmembrane region" description="Helical" evidence="6">
    <location>
        <begin position="484"/>
        <end position="508"/>
    </location>
</feature>
<evidence type="ECO:0000313" key="9">
    <source>
        <dbReference type="EMBL" id="GFO09451.1"/>
    </source>
</evidence>
<name>A0AAV4AS90_9GAST</name>
<dbReference type="GO" id="GO:0016020">
    <property type="term" value="C:membrane"/>
    <property type="evidence" value="ECO:0007669"/>
    <property type="project" value="UniProtKB-SubCell"/>
</dbReference>
<feature type="domain" description="G-protein coupled receptors family 1 profile" evidence="8">
    <location>
        <begin position="250"/>
        <end position="548"/>
    </location>
</feature>
<evidence type="ECO:0000256" key="4">
    <source>
        <dbReference type="ARBA" id="ARBA00023136"/>
    </source>
</evidence>
<dbReference type="PANTHER" id="PTHR46641:SF2">
    <property type="entry name" value="FMRFAMIDE RECEPTOR"/>
    <property type="match status" value="1"/>
</dbReference>
<feature type="transmembrane region" description="Helical" evidence="6">
    <location>
        <begin position="417"/>
        <end position="437"/>
    </location>
</feature>
<feature type="transmembrane region" description="Helical" evidence="6">
    <location>
        <begin position="310"/>
        <end position="334"/>
    </location>
</feature>
<keyword evidence="7" id="KW-0732">Signal</keyword>
<reference evidence="9 10" key="1">
    <citation type="journal article" date="2021" name="Elife">
        <title>Chloroplast acquisition without the gene transfer in kleptoplastic sea slugs, Plakobranchus ocellatus.</title>
        <authorList>
            <person name="Maeda T."/>
            <person name="Takahashi S."/>
            <person name="Yoshida T."/>
            <person name="Shimamura S."/>
            <person name="Takaki Y."/>
            <person name="Nagai Y."/>
            <person name="Toyoda A."/>
            <person name="Suzuki Y."/>
            <person name="Arimoto A."/>
            <person name="Ishii H."/>
            <person name="Satoh N."/>
            <person name="Nishiyama T."/>
            <person name="Hasebe M."/>
            <person name="Maruyama T."/>
            <person name="Minagawa J."/>
            <person name="Obokata J."/>
            <person name="Shigenobu S."/>
        </authorList>
    </citation>
    <scope>NUCLEOTIDE SEQUENCE [LARGE SCALE GENOMIC DNA]</scope>
</reference>
<feature type="transmembrane region" description="Helical" evidence="6">
    <location>
        <begin position="234"/>
        <end position="258"/>
    </location>
</feature>
<keyword evidence="3 6" id="KW-1133">Transmembrane helix</keyword>
<keyword evidence="9" id="KW-0675">Receptor</keyword>
<dbReference type="PRINTS" id="PR00237">
    <property type="entry name" value="GPCRRHODOPSN"/>
</dbReference>
<dbReference type="AlphaFoldDB" id="A0AAV4AS90"/>
<dbReference type="PROSITE" id="PS50262">
    <property type="entry name" value="G_PROTEIN_RECEP_F1_2"/>
    <property type="match status" value="1"/>
</dbReference>
<evidence type="ECO:0000256" key="7">
    <source>
        <dbReference type="SAM" id="SignalP"/>
    </source>
</evidence>
<sequence length="621" mass="66827">MSIKTCLGLGGITLLSTCACVPIWAEHTQAPPPHTLLTNSPGSNDGLTPGVSLHSMLIPQLHPTDQKTTPVWDTPAPESTGTTPKLQELYSLFYDLREALWGNALNISGIGGQIGLPGKDRLTADPHPDGLRSLNSTFYDMALAQVLDKCSPAGAENLANPRVRISSQQIASKTQRDMCGVGGGDDAGDNGGVGVGGDAADSGGVGSGGDNGGGGCSGDDGTSDSNSNLVISKLFGLVLIPVFAIFGSIGNIMSLRVLSRLRMRNISNLSPVLTALAVSDLLFLLHALFFSFLKYYTLRDPVAGNSLRVVAFPVLGAYSSVVTARITTGLTMMLSVERLVAVYSPIRAKVKCSRSITVATIVIIYTVTTLMFLPYMFKYRAERRSTLHNQTVHVLVKTSLGKDPKFFPVYGTILNTIFRFFPVVLLPVVNILIAIAVRKTWRRRQIISCSRGRGSGTSAGPGGEAWGNEGARHNMRNSCDQTHITLMLLVVSLVSLVCLLPGAVHSIMAHAWAPHYSRTGGQSNLYDIIGNVSYFLETINSSVNFIIYMAFSANFKHTYRRMFCCWQGAYNAPLGASRGSARSVVHFSFRPQNSNANSDRGPTRSSTSSNKESFQLRHSRT</sequence>
<dbReference type="PANTHER" id="PTHR46641">
    <property type="entry name" value="FMRFAMIDE RECEPTOR-RELATED"/>
    <property type="match status" value="1"/>
</dbReference>
<organism evidence="9 10">
    <name type="scientific">Plakobranchus ocellatus</name>
    <dbReference type="NCBI Taxonomy" id="259542"/>
    <lineage>
        <taxon>Eukaryota</taxon>
        <taxon>Metazoa</taxon>
        <taxon>Spiralia</taxon>
        <taxon>Lophotrochozoa</taxon>
        <taxon>Mollusca</taxon>
        <taxon>Gastropoda</taxon>
        <taxon>Heterobranchia</taxon>
        <taxon>Euthyneura</taxon>
        <taxon>Panpulmonata</taxon>
        <taxon>Sacoglossa</taxon>
        <taxon>Placobranchoidea</taxon>
        <taxon>Plakobranchidae</taxon>
        <taxon>Plakobranchus</taxon>
    </lineage>
</organism>
<feature type="compositionally biased region" description="Polar residues" evidence="5">
    <location>
        <begin position="591"/>
        <end position="613"/>
    </location>
</feature>
<dbReference type="CDD" id="cd14978">
    <property type="entry name" value="7tmA_FMRFamide_R-like"/>
    <property type="match status" value="1"/>
</dbReference>
<feature type="compositionally biased region" description="Gly residues" evidence="5">
    <location>
        <begin position="190"/>
        <end position="218"/>
    </location>
</feature>
<evidence type="ECO:0000256" key="6">
    <source>
        <dbReference type="SAM" id="Phobius"/>
    </source>
</evidence>
<feature type="region of interest" description="Disordered" evidence="5">
    <location>
        <begin position="190"/>
        <end position="220"/>
    </location>
</feature>
<evidence type="ECO:0000256" key="3">
    <source>
        <dbReference type="ARBA" id="ARBA00022989"/>
    </source>
</evidence>
<feature type="transmembrane region" description="Helical" evidence="6">
    <location>
        <begin position="270"/>
        <end position="290"/>
    </location>
</feature>
<dbReference type="Pfam" id="PF00001">
    <property type="entry name" value="7tm_1"/>
    <property type="match status" value="1"/>
</dbReference>
<dbReference type="PROSITE" id="PS51257">
    <property type="entry name" value="PROKAR_LIPOPROTEIN"/>
    <property type="match status" value="1"/>
</dbReference>
<accession>A0AAV4AS90</accession>